<dbReference type="EMBL" id="NMPR01000061">
    <property type="protein sequence ID" value="KAA8632115.1"/>
    <property type="molecule type" value="Genomic_DNA"/>
</dbReference>
<dbReference type="InterPro" id="IPR052523">
    <property type="entry name" value="Trichothecene_AcTrans"/>
</dbReference>
<comment type="caution">
    <text evidence="2">The sequence shown here is derived from an EMBL/GenBank/DDBJ whole genome shotgun (WGS) entry which is preliminary data.</text>
</comment>
<dbReference type="VEuPathDB" id="FungiDB:SMAC_07922"/>
<dbReference type="InterPro" id="IPR016181">
    <property type="entry name" value="Acyl_CoA_acyltransferase"/>
</dbReference>
<dbReference type="PANTHER" id="PTHR42791">
    <property type="entry name" value="GNAT FAMILY ACETYLTRANSFERASE"/>
    <property type="match status" value="1"/>
</dbReference>
<dbReference type="Pfam" id="PF13673">
    <property type="entry name" value="Acetyltransf_10"/>
    <property type="match status" value="1"/>
</dbReference>
<evidence type="ECO:0000259" key="1">
    <source>
        <dbReference type="PROSITE" id="PS51186"/>
    </source>
</evidence>
<reference evidence="2 3" key="1">
    <citation type="submission" date="2017-07" db="EMBL/GenBank/DDBJ databases">
        <title>Genome sequence of the Sordaria macrospora wild type strain R19027.</title>
        <authorList>
            <person name="Nowrousian M."/>
            <person name="Teichert I."/>
            <person name="Kueck U."/>
        </authorList>
    </citation>
    <scope>NUCLEOTIDE SEQUENCE [LARGE SCALE GENOMIC DNA]</scope>
    <source>
        <strain evidence="2 3">R19027</strain>
        <tissue evidence="2">Mycelium</tissue>
    </source>
</reference>
<organism evidence="2 3">
    <name type="scientific">Sordaria macrospora</name>
    <dbReference type="NCBI Taxonomy" id="5147"/>
    <lineage>
        <taxon>Eukaryota</taxon>
        <taxon>Fungi</taxon>
        <taxon>Dikarya</taxon>
        <taxon>Ascomycota</taxon>
        <taxon>Pezizomycotina</taxon>
        <taxon>Sordariomycetes</taxon>
        <taxon>Sordariomycetidae</taxon>
        <taxon>Sordariales</taxon>
        <taxon>Sordariaceae</taxon>
        <taxon>Sordaria</taxon>
    </lineage>
</organism>
<feature type="domain" description="N-acetyltransferase" evidence="1">
    <location>
        <begin position="57"/>
        <end position="223"/>
    </location>
</feature>
<protein>
    <recommendedName>
        <fullName evidence="1">N-acetyltransferase domain-containing protein</fullName>
    </recommendedName>
</protein>
<dbReference type="SUPFAM" id="SSF55729">
    <property type="entry name" value="Acyl-CoA N-acyltransferases (Nat)"/>
    <property type="match status" value="1"/>
</dbReference>
<dbReference type="OMA" id="HVTYLCT"/>
<proteinExistence type="predicted"/>
<dbReference type="CDD" id="cd04301">
    <property type="entry name" value="NAT_SF"/>
    <property type="match status" value="1"/>
</dbReference>
<dbReference type="GO" id="GO:0016747">
    <property type="term" value="F:acyltransferase activity, transferring groups other than amino-acyl groups"/>
    <property type="evidence" value="ECO:0007669"/>
    <property type="project" value="InterPro"/>
</dbReference>
<dbReference type="InterPro" id="IPR000182">
    <property type="entry name" value="GNAT_dom"/>
</dbReference>
<dbReference type="AlphaFoldDB" id="A0A8S8ZUW9"/>
<gene>
    <name evidence="2" type="ORF">SMACR_07922</name>
</gene>
<dbReference type="PROSITE" id="PS51186">
    <property type="entry name" value="GNAT"/>
    <property type="match status" value="1"/>
</dbReference>
<dbReference type="PANTHER" id="PTHR42791:SF2">
    <property type="entry name" value="N-ACETYLTRANSFERASE DOMAIN-CONTAINING PROTEIN"/>
    <property type="match status" value="1"/>
</dbReference>
<sequence>MATGDSTMYDPAIALKAARVAEIHLLAMQSNPLLHAQFPTPESQAALQNLLAKEAYPKIMSAPAEDGVRIITREKGGRGDIVGFLMWDHPSPLDCFGDPPPKDNKKKKLEEEGEVLSIPGCRRKYLEEYARLAKEAKEKSGYNQKRCWHLTFLCIDPEHQGQGLATDMMEQFLDMVEYLHDEFGQLPVYLESTMEAVSMYERLGFETEDWFEMKIPAMRKGGCSKGSEGEGEGQSEGEEEMMTYREVCMVYYPGARFRRIS</sequence>
<dbReference type="Proteomes" id="UP000433876">
    <property type="component" value="Unassembled WGS sequence"/>
</dbReference>
<name>A0A8S8ZUW9_SORMA</name>
<evidence type="ECO:0000313" key="2">
    <source>
        <dbReference type="EMBL" id="KAA8632115.1"/>
    </source>
</evidence>
<accession>A0A8S8ZUW9</accession>
<dbReference type="Gene3D" id="3.40.630.30">
    <property type="match status" value="1"/>
</dbReference>
<evidence type="ECO:0000313" key="3">
    <source>
        <dbReference type="Proteomes" id="UP000433876"/>
    </source>
</evidence>